<dbReference type="PROSITE" id="PS00609">
    <property type="entry name" value="GLYCOSYL_HYDROL_F32"/>
    <property type="match status" value="1"/>
</dbReference>
<feature type="domain" description="Glycosyl hydrolase family 32 C-terminal" evidence="7">
    <location>
        <begin position="373"/>
        <end position="448"/>
    </location>
</feature>
<dbReference type="Gene3D" id="2.60.120.560">
    <property type="entry name" value="Exo-inulinase, domain 1"/>
    <property type="match status" value="1"/>
</dbReference>
<organism evidence="8 9">
    <name type="scientific">Leptidea sinapis</name>
    <dbReference type="NCBI Taxonomy" id="189913"/>
    <lineage>
        <taxon>Eukaryota</taxon>
        <taxon>Metazoa</taxon>
        <taxon>Ecdysozoa</taxon>
        <taxon>Arthropoda</taxon>
        <taxon>Hexapoda</taxon>
        <taxon>Insecta</taxon>
        <taxon>Pterygota</taxon>
        <taxon>Neoptera</taxon>
        <taxon>Endopterygota</taxon>
        <taxon>Lepidoptera</taxon>
        <taxon>Glossata</taxon>
        <taxon>Ditrysia</taxon>
        <taxon>Papilionoidea</taxon>
        <taxon>Pieridae</taxon>
        <taxon>Dismorphiinae</taxon>
        <taxon>Leptidea</taxon>
    </lineage>
</organism>
<accession>A0A5E4QKN3</accession>
<dbReference type="SMART" id="SM00640">
    <property type="entry name" value="Glyco_32"/>
    <property type="match status" value="1"/>
</dbReference>
<dbReference type="AlphaFoldDB" id="A0A5E4QKN3"/>
<dbReference type="Pfam" id="PF00251">
    <property type="entry name" value="Glyco_hydro_32N"/>
    <property type="match status" value="1"/>
</dbReference>
<dbReference type="Pfam" id="PF08244">
    <property type="entry name" value="Glyco_hydro_32C"/>
    <property type="match status" value="1"/>
</dbReference>
<gene>
    <name evidence="8" type="ORF">LSINAPIS_LOCUS9324</name>
</gene>
<dbReference type="Gene3D" id="2.115.10.20">
    <property type="entry name" value="Glycosyl hydrolase domain, family 43"/>
    <property type="match status" value="1"/>
</dbReference>
<keyword evidence="9" id="KW-1185">Reference proteome</keyword>
<dbReference type="InterPro" id="IPR013320">
    <property type="entry name" value="ConA-like_dom_sf"/>
</dbReference>
<evidence type="ECO:0000256" key="3">
    <source>
        <dbReference type="ARBA" id="ARBA00023295"/>
    </source>
</evidence>
<evidence type="ECO:0000259" key="6">
    <source>
        <dbReference type="Pfam" id="PF00251"/>
    </source>
</evidence>
<keyword evidence="2 4" id="KW-0378">Hydrolase</keyword>
<proteinExistence type="inferred from homology"/>
<evidence type="ECO:0000313" key="8">
    <source>
        <dbReference type="EMBL" id="VVC98204.1"/>
    </source>
</evidence>
<dbReference type="GO" id="GO:0005737">
    <property type="term" value="C:cytoplasm"/>
    <property type="evidence" value="ECO:0007669"/>
    <property type="project" value="InterPro"/>
</dbReference>
<dbReference type="InterPro" id="IPR013189">
    <property type="entry name" value="Glyco_hydro_32_C"/>
</dbReference>
<keyword evidence="5" id="KW-0732">Signal</keyword>
<protein>
    <recommendedName>
        <fullName evidence="4">Sucrose-6-phosphate hydrolase</fullName>
        <ecNumber evidence="4">3.2.1.26</ecNumber>
    </recommendedName>
</protein>
<dbReference type="InterPro" id="IPR006232">
    <property type="entry name" value="Suc6P_hydrolase"/>
</dbReference>
<keyword evidence="3 4" id="KW-0326">Glycosidase</keyword>
<dbReference type="SUPFAM" id="SSF49899">
    <property type="entry name" value="Concanavalin A-like lectins/glucanases"/>
    <property type="match status" value="1"/>
</dbReference>
<dbReference type="SUPFAM" id="SSF75005">
    <property type="entry name" value="Arabinanase/levansucrase/invertase"/>
    <property type="match status" value="1"/>
</dbReference>
<comment type="similarity">
    <text evidence="1 4">Belongs to the glycosyl hydrolase 32 family.</text>
</comment>
<dbReference type="GO" id="GO:0005975">
    <property type="term" value="P:carbohydrate metabolic process"/>
    <property type="evidence" value="ECO:0007669"/>
    <property type="project" value="InterPro"/>
</dbReference>
<evidence type="ECO:0000313" key="9">
    <source>
        <dbReference type="Proteomes" id="UP000324832"/>
    </source>
</evidence>
<feature type="chain" id="PRO_5023132117" description="Sucrose-6-phosphate hydrolase" evidence="5">
    <location>
        <begin position="19"/>
        <end position="481"/>
    </location>
</feature>
<comment type="catalytic activity">
    <reaction evidence="4">
        <text>Hydrolysis of terminal non-reducing beta-D-fructofuranoside residues in beta-D-fructofuranosides.</text>
        <dbReference type="EC" id="3.2.1.26"/>
    </reaction>
</comment>
<dbReference type="InterPro" id="IPR051214">
    <property type="entry name" value="GH32_Enzymes"/>
</dbReference>
<dbReference type="Proteomes" id="UP000324832">
    <property type="component" value="Unassembled WGS sequence"/>
</dbReference>
<evidence type="ECO:0000256" key="5">
    <source>
        <dbReference type="SAM" id="SignalP"/>
    </source>
</evidence>
<evidence type="ECO:0000259" key="7">
    <source>
        <dbReference type="Pfam" id="PF08244"/>
    </source>
</evidence>
<dbReference type="PANTHER" id="PTHR43101">
    <property type="entry name" value="BETA-FRUCTOSIDASE"/>
    <property type="match status" value="1"/>
</dbReference>
<reference evidence="8 9" key="1">
    <citation type="submission" date="2017-07" db="EMBL/GenBank/DDBJ databases">
        <authorList>
            <person name="Talla V."/>
            <person name="Backstrom N."/>
        </authorList>
    </citation>
    <scope>NUCLEOTIDE SEQUENCE [LARGE SCALE GENOMIC DNA]</scope>
</reference>
<dbReference type="InterPro" id="IPR018053">
    <property type="entry name" value="Glyco_hydro_32_AS"/>
</dbReference>
<evidence type="ECO:0000256" key="4">
    <source>
        <dbReference type="RuleBase" id="RU362110"/>
    </source>
</evidence>
<dbReference type="EC" id="3.2.1.26" evidence="4"/>
<feature type="signal peptide" evidence="5">
    <location>
        <begin position="1"/>
        <end position="18"/>
    </location>
</feature>
<dbReference type="EMBL" id="FZQP02003445">
    <property type="protein sequence ID" value="VVC98204.1"/>
    <property type="molecule type" value="Genomic_DNA"/>
</dbReference>
<sequence length="481" mass="54828">MLLSFSIFAFVFLRNANAENNFYPRYHLAPEHGWMNDPNGFCIFNNEYHLFYQYNPNSSYVPGIAHWGHAVSKDLFHWKHLPIAMYPDQWYDEGGVFSGSALVDNSTMYLYYTGNVNHPNETPNHNQYQAMAMSTDGINVVKYDNNPIINGTQLQPDLRDPKVWKHGDKYYMVLGNSFNDGKLGRALLYTSPDKINWEKASVLAESDGFLGYMFECPDFFEIDGYFVLLFSPQGIKPRGDKYRNLYQTGYLIGTFDYETNNFTVLSKFQEFDHGHDLYATQSEVDENGNRIVIAWFDMWDQNYPENAQGFTGQMTIPRVISVTNDLRLKQTPVQSISLARGRNTYSGRTKGGAVVVLEDNVGEVVVKAPRYRDFALFIESDSGSVKLSYDFKKGRVTLDRGGNDGVRRTSWRPQGKLVWKIYIDSSSIELFCGEGEVTFSSRFFPTGSVRVRLAPHSDAEEMIVNGMKRTVDITSANETTG</sequence>
<dbReference type="NCBIfam" id="TIGR01322">
    <property type="entry name" value="scrB_fam"/>
    <property type="match status" value="1"/>
</dbReference>
<dbReference type="InterPro" id="IPR013148">
    <property type="entry name" value="Glyco_hydro_32_N"/>
</dbReference>
<dbReference type="InterPro" id="IPR001362">
    <property type="entry name" value="Glyco_hydro_32"/>
</dbReference>
<dbReference type="InterPro" id="IPR023296">
    <property type="entry name" value="Glyco_hydro_beta-prop_sf"/>
</dbReference>
<evidence type="ECO:0000256" key="1">
    <source>
        <dbReference type="ARBA" id="ARBA00009902"/>
    </source>
</evidence>
<evidence type="ECO:0000256" key="2">
    <source>
        <dbReference type="ARBA" id="ARBA00022801"/>
    </source>
</evidence>
<feature type="domain" description="Glycosyl hydrolase family 32 N-terminal" evidence="6">
    <location>
        <begin position="27"/>
        <end position="332"/>
    </location>
</feature>
<dbReference type="GO" id="GO:0004564">
    <property type="term" value="F:beta-fructofuranosidase activity"/>
    <property type="evidence" value="ECO:0007669"/>
    <property type="project" value="UniProtKB-EC"/>
</dbReference>
<name>A0A5E4QKN3_9NEOP</name>
<dbReference type="PANTHER" id="PTHR43101:SF1">
    <property type="entry name" value="BETA-FRUCTOSIDASE"/>
    <property type="match status" value="1"/>
</dbReference>
<dbReference type="CDD" id="cd18623">
    <property type="entry name" value="GH32_ScrB-like"/>
    <property type="match status" value="1"/>
</dbReference>